<dbReference type="EMBL" id="ML986493">
    <property type="protein sequence ID" value="KAF2276485.1"/>
    <property type="molecule type" value="Genomic_DNA"/>
</dbReference>
<dbReference type="CDD" id="cd06466">
    <property type="entry name" value="p23_CS_SGT1_like"/>
    <property type="match status" value="1"/>
</dbReference>
<dbReference type="Gene3D" id="2.60.40.790">
    <property type="match status" value="1"/>
</dbReference>
<dbReference type="InterPro" id="IPR044563">
    <property type="entry name" value="Sgt1-like"/>
</dbReference>
<evidence type="ECO:0000313" key="5">
    <source>
        <dbReference type="Proteomes" id="UP000800097"/>
    </source>
</evidence>
<feature type="region of interest" description="Disordered" evidence="1">
    <location>
        <begin position="255"/>
        <end position="283"/>
    </location>
</feature>
<dbReference type="SUPFAM" id="SSF49764">
    <property type="entry name" value="HSP20-like chaperones"/>
    <property type="match status" value="1"/>
</dbReference>
<dbReference type="Pfam" id="PF05002">
    <property type="entry name" value="SGS"/>
    <property type="match status" value="1"/>
</dbReference>
<feature type="region of interest" description="Disordered" evidence="1">
    <location>
        <begin position="29"/>
        <end position="80"/>
    </location>
</feature>
<dbReference type="Proteomes" id="UP000800097">
    <property type="component" value="Unassembled WGS sequence"/>
</dbReference>
<feature type="domain" description="SGS" evidence="2">
    <location>
        <begin position="198"/>
        <end position="283"/>
    </location>
</feature>
<evidence type="ECO:0000259" key="2">
    <source>
        <dbReference type="PROSITE" id="PS51048"/>
    </source>
</evidence>
<reference evidence="4" key="1">
    <citation type="journal article" date="2020" name="Stud. Mycol.">
        <title>101 Dothideomycetes genomes: a test case for predicting lifestyles and emergence of pathogens.</title>
        <authorList>
            <person name="Haridas S."/>
            <person name="Albert R."/>
            <person name="Binder M."/>
            <person name="Bloem J."/>
            <person name="Labutti K."/>
            <person name="Salamov A."/>
            <person name="Andreopoulos B."/>
            <person name="Baker S."/>
            <person name="Barry K."/>
            <person name="Bills G."/>
            <person name="Bluhm B."/>
            <person name="Cannon C."/>
            <person name="Castanera R."/>
            <person name="Culley D."/>
            <person name="Daum C."/>
            <person name="Ezra D."/>
            <person name="Gonzalez J."/>
            <person name="Henrissat B."/>
            <person name="Kuo A."/>
            <person name="Liang C."/>
            <person name="Lipzen A."/>
            <person name="Lutzoni F."/>
            <person name="Magnuson J."/>
            <person name="Mondo S."/>
            <person name="Nolan M."/>
            <person name="Ohm R."/>
            <person name="Pangilinan J."/>
            <person name="Park H.-J."/>
            <person name="Ramirez L."/>
            <person name="Alfaro M."/>
            <person name="Sun H."/>
            <person name="Tritt A."/>
            <person name="Yoshinaga Y."/>
            <person name="Zwiers L.-H."/>
            <person name="Turgeon B."/>
            <person name="Goodwin S."/>
            <person name="Spatafora J."/>
            <person name="Crous P."/>
            <person name="Grigoriev I."/>
        </authorList>
    </citation>
    <scope>NUCLEOTIDE SEQUENCE</scope>
    <source>
        <strain evidence="4">CBS 379.55</strain>
    </source>
</reference>
<feature type="region of interest" description="Disordered" evidence="1">
    <location>
        <begin position="165"/>
        <end position="210"/>
    </location>
</feature>
<feature type="compositionally biased region" description="Basic and acidic residues" evidence="1">
    <location>
        <begin position="185"/>
        <end position="194"/>
    </location>
</feature>
<keyword evidence="5" id="KW-1185">Reference proteome</keyword>
<dbReference type="InterPro" id="IPR008978">
    <property type="entry name" value="HSP20-like_chaperone"/>
</dbReference>
<evidence type="ECO:0000256" key="1">
    <source>
        <dbReference type="SAM" id="MobiDB-lite"/>
    </source>
</evidence>
<evidence type="ECO:0000313" key="4">
    <source>
        <dbReference type="EMBL" id="KAF2276485.1"/>
    </source>
</evidence>
<dbReference type="AlphaFoldDB" id="A0A6A6JJS2"/>
<dbReference type="Pfam" id="PF04969">
    <property type="entry name" value="CS"/>
    <property type="match status" value="1"/>
</dbReference>
<organism evidence="4 5">
    <name type="scientific">Westerdykella ornata</name>
    <dbReference type="NCBI Taxonomy" id="318751"/>
    <lineage>
        <taxon>Eukaryota</taxon>
        <taxon>Fungi</taxon>
        <taxon>Dikarya</taxon>
        <taxon>Ascomycota</taxon>
        <taxon>Pezizomycotina</taxon>
        <taxon>Dothideomycetes</taxon>
        <taxon>Pleosporomycetidae</taxon>
        <taxon>Pleosporales</taxon>
        <taxon>Sporormiaceae</taxon>
        <taxon>Westerdykella</taxon>
    </lineage>
</organism>
<proteinExistence type="predicted"/>
<feature type="compositionally biased region" description="Low complexity" evidence="1">
    <location>
        <begin position="59"/>
        <end position="79"/>
    </location>
</feature>
<sequence>MDGDKPDKRLPLVESQLAAKLAKLEPSDIASTSTVKEIPDVPLPEENQVKATKAALPDSKATSSSGTPTATANVPTPANKIKYDYYDTPEKVTITLFAKGVPKDKATIEIENDSLTISFPAGASDYNLTLDPLYAEVDPSTSTYRITPTKVEVVLKKAVPGKWKALESDRPASLPEDASTSIPDEVLRPDKPKEATPSYPTSSRTGAKNWDKLANDFDDDGEGADAAHSFFQKLYAGADPDTKRAMMKSYSESGGTVLSTDWKSVGSKEVVPQPPEGMEAKKW</sequence>
<dbReference type="PROSITE" id="PS51048">
    <property type="entry name" value="SGS"/>
    <property type="match status" value="1"/>
</dbReference>
<dbReference type="GO" id="GO:0051087">
    <property type="term" value="F:protein-folding chaperone binding"/>
    <property type="evidence" value="ECO:0007669"/>
    <property type="project" value="InterPro"/>
</dbReference>
<gene>
    <name evidence="4" type="ORF">EI97DRAFT_433319</name>
</gene>
<dbReference type="PANTHER" id="PTHR45862">
    <property type="entry name" value="PROTEIN SGT1 HOMOLOG"/>
    <property type="match status" value="1"/>
</dbReference>
<protein>
    <submittedName>
        <fullName evidence="4">SGS-domain-containing protein</fullName>
    </submittedName>
</protein>
<dbReference type="InterPro" id="IPR007699">
    <property type="entry name" value="SGS_dom"/>
</dbReference>
<dbReference type="InterPro" id="IPR007052">
    <property type="entry name" value="CS_dom"/>
</dbReference>
<dbReference type="RefSeq" id="XP_033654024.1">
    <property type="nucleotide sequence ID" value="XM_033798368.1"/>
</dbReference>
<dbReference type="OrthoDB" id="1898560at2759"/>
<dbReference type="PROSITE" id="PS51203">
    <property type="entry name" value="CS"/>
    <property type="match status" value="1"/>
</dbReference>
<name>A0A6A6JJS2_WESOR</name>
<dbReference type="GeneID" id="54551543"/>
<evidence type="ECO:0000259" key="3">
    <source>
        <dbReference type="PROSITE" id="PS51203"/>
    </source>
</evidence>
<accession>A0A6A6JJS2</accession>
<feature type="domain" description="CS" evidence="3">
    <location>
        <begin position="78"/>
        <end position="167"/>
    </location>
</feature>